<dbReference type="Proteomes" id="UP001597347">
    <property type="component" value="Unassembled WGS sequence"/>
</dbReference>
<sequence length="293" mass="30406">MTYSIVARDPETGSLGVAVQSHWFDVGGLVIAAEAGVGAIATQAAPNLAVKPRGLAMLRDGRTADQVVAELRAGDDLIDHRQFAVVGADGSAAAHTGASCMADAGHLVGDGFSVQANIMRSPAVWHAMKDTFEAVRGGGLGAALLATLDAAEAAGGDLRGRQSAAILVVPATGGPEERLVDLRVDDGPEPLVELRRLLRLSDAYRLADEGDQLSAAGDAAGAADRWFRAFETAPEKVELRFWAGVGLVGAGSPERGAALVRECVQQDDSWAELLRRLMPDPAAAESLRLLDAG</sequence>
<dbReference type="PANTHER" id="PTHR39328:SF1">
    <property type="entry name" value="BLL2871 PROTEIN"/>
    <property type="match status" value="1"/>
</dbReference>
<accession>A0ABW4LB13</accession>
<dbReference type="InterPro" id="IPR010430">
    <property type="entry name" value="DUF1028"/>
</dbReference>
<reference evidence="2" key="1">
    <citation type="journal article" date="2019" name="Int. J. Syst. Evol. Microbiol.">
        <title>The Global Catalogue of Microorganisms (GCM) 10K type strain sequencing project: providing services to taxonomists for standard genome sequencing and annotation.</title>
        <authorList>
            <consortium name="The Broad Institute Genomics Platform"/>
            <consortium name="The Broad Institute Genome Sequencing Center for Infectious Disease"/>
            <person name="Wu L."/>
            <person name="Ma J."/>
        </authorList>
    </citation>
    <scope>NUCLEOTIDE SEQUENCE [LARGE SCALE GENOMIC DNA]</scope>
    <source>
        <strain evidence="2">CGMCC 1.12471</strain>
    </source>
</reference>
<gene>
    <name evidence="1" type="ORF">ACFSBI_04205</name>
</gene>
<dbReference type="InterPro" id="IPR029055">
    <property type="entry name" value="Ntn_hydrolases_N"/>
</dbReference>
<name>A0ABW4LB13_9MICO</name>
<comment type="caution">
    <text evidence="1">The sequence shown here is derived from an EMBL/GenBank/DDBJ whole genome shotgun (WGS) entry which is preliminary data.</text>
</comment>
<dbReference type="RefSeq" id="WP_377932348.1">
    <property type="nucleotide sequence ID" value="NZ_JBHUEA010000004.1"/>
</dbReference>
<evidence type="ECO:0000313" key="2">
    <source>
        <dbReference type="Proteomes" id="UP001597347"/>
    </source>
</evidence>
<protein>
    <submittedName>
        <fullName evidence="1">DUF1028 domain-containing protein</fullName>
    </submittedName>
</protein>
<evidence type="ECO:0000313" key="1">
    <source>
        <dbReference type="EMBL" id="MFD1720741.1"/>
    </source>
</evidence>
<organism evidence="1 2">
    <name type="scientific">Amnibacterium endophyticum</name>
    <dbReference type="NCBI Taxonomy" id="2109337"/>
    <lineage>
        <taxon>Bacteria</taxon>
        <taxon>Bacillati</taxon>
        <taxon>Actinomycetota</taxon>
        <taxon>Actinomycetes</taxon>
        <taxon>Micrococcales</taxon>
        <taxon>Microbacteriaceae</taxon>
        <taxon>Amnibacterium</taxon>
    </lineage>
</organism>
<proteinExistence type="predicted"/>
<dbReference type="EMBL" id="JBHUEA010000004">
    <property type="protein sequence ID" value="MFD1720741.1"/>
    <property type="molecule type" value="Genomic_DNA"/>
</dbReference>
<dbReference type="PANTHER" id="PTHR39328">
    <property type="entry name" value="BLL2871 PROTEIN"/>
    <property type="match status" value="1"/>
</dbReference>
<keyword evidence="2" id="KW-1185">Reference proteome</keyword>
<dbReference type="Pfam" id="PF06267">
    <property type="entry name" value="DUF1028"/>
    <property type="match status" value="1"/>
</dbReference>
<dbReference type="Gene3D" id="3.60.20.10">
    <property type="entry name" value="Glutamine Phosphoribosylpyrophosphate, subunit 1, domain 1"/>
    <property type="match status" value="1"/>
</dbReference>
<dbReference type="SUPFAM" id="SSF56235">
    <property type="entry name" value="N-terminal nucleophile aminohydrolases (Ntn hydrolases)"/>
    <property type="match status" value="1"/>
</dbReference>